<name>A0A811TC02_9EURY</name>
<dbReference type="Proteomes" id="UP000610373">
    <property type="component" value="Unassembled WGS sequence"/>
</dbReference>
<reference evidence="2" key="1">
    <citation type="submission" date="2020-10" db="EMBL/GenBank/DDBJ databases">
        <authorList>
            <person name="Hahn C.J."/>
            <person name="Laso-Perez R."/>
            <person name="Vulcano F."/>
            <person name="Vaziourakis K.-M."/>
            <person name="Stokke R."/>
            <person name="Steen I.H."/>
            <person name="Teske A."/>
            <person name="Boetius A."/>
            <person name="Liebeke M."/>
            <person name="Amann R."/>
            <person name="Knittel K."/>
        </authorList>
    </citation>
    <scope>NUCLEOTIDE SEQUENCE</scope>
    <source>
        <strain evidence="2">Gfbio:e3339647-f889-4370-9287-4fb5cb688e4c:AG392O15_GoMArc1</strain>
    </source>
</reference>
<dbReference type="AlphaFoldDB" id="A0A811TC02"/>
<evidence type="ECO:0000256" key="1">
    <source>
        <dbReference type="SAM" id="MobiDB-lite"/>
    </source>
</evidence>
<gene>
    <name evidence="2" type="ORF">CHKLHMKO_00244</name>
</gene>
<feature type="region of interest" description="Disordered" evidence="1">
    <location>
        <begin position="41"/>
        <end position="96"/>
    </location>
</feature>
<evidence type="ECO:0000313" key="2">
    <source>
        <dbReference type="EMBL" id="CAD6492295.1"/>
    </source>
</evidence>
<sequence length="96" mass="11171">MVVHLAAVILYELYNLKPIEIEIASKYEFNLLIDHFSKMMKKSGYPPQNGQNTPHDKTHPRTLNTNNKRNNHTSRHTAPGRMEKGNARHIKEYSPF</sequence>
<organism evidence="2 3">
    <name type="scientific">Candidatus Argoarchaeum ethanivorans</name>
    <dbReference type="NCBI Taxonomy" id="2608793"/>
    <lineage>
        <taxon>Archaea</taxon>
        <taxon>Methanobacteriati</taxon>
        <taxon>Methanobacteriota</taxon>
        <taxon>Stenosarchaea group</taxon>
        <taxon>Methanomicrobia</taxon>
        <taxon>Methanosarcinales</taxon>
        <taxon>Methanosarcinales incertae sedis</taxon>
        <taxon>GOM Arc I cluster</taxon>
        <taxon>Candidatus Argoarchaeum</taxon>
    </lineage>
</organism>
<feature type="compositionally biased region" description="Basic and acidic residues" evidence="1">
    <location>
        <begin position="81"/>
        <end position="96"/>
    </location>
</feature>
<proteinExistence type="predicted"/>
<evidence type="ECO:0000313" key="3">
    <source>
        <dbReference type="Proteomes" id="UP000610373"/>
    </source>
</evidence>
<protein>
    <submittedName>
        <fullName evidence="2">Uncharacterized protein</fullName>
    </submittedName>
</protein>
<accession>A0A811TC02</accession>
<dbReference type="EMBL" id="CAJHIO010000011">
    <property type="protein sequence ID" value="CAD6492295.1"/>
    <property type="molecule type" value="Genomic_DNA"/>
</dbReference>
<comment type="caution">
    <text evidence="2">The sequence shown here is derived from an EMBL/GenBank/DDBJ whole genome shotgun (WGS) entry which is preliminary data.</text>
</comment>